<accession>A0ABQ1GGV7</accession>
<evidence type="ECO:0000313" key="2">
    <source>
        <dbReference type="EMBL" id="GGA43397.1"/>
    </source>
</evidence>
<dbReference type="InterPro" id="IPR051554">
    <property type="entry name" value="Acetyltransferase_Eis"/>
</dbReference>
<evidence type="ECO:0000313" key="3">
    <source>
        <dbReference type="Proteomes" id="UP000609323"/>
    </source>
</evidence>
<dbReference type="RefSeq" id="WP_157739533.1">
    <property type="nucleotide sequence ID" value="NZ_BMHF01000011.1"/>
</dbReference>
<dbReference type="SUPFAM" id="SSF55729">
    <property type="entry name" value="Acyl-CoA N-acyltransferases (Nat)"/>
    <property type="match status" value="1"/>
</dbReference>
<dbReference type="EMBL" id="BMHF01000011">
    <property type="protein sequence ID" value="GGA43397.1"/>
    <property type="molecule type" value="Genomic_DNA"/>
</dbReference>
<evidence type="ECO:0000259" key="1">
    <source>
        <dbReference type="PROSITE" id="PS51186"/>
    </source>
</evidence>
<dbReference type="PANTHER" id="PTHR37817:SF1">
    <property type="entry name" value="N-ACETYLTRANSFERASE EIS"/>
    <property type="match status" value="1"/>
</dbReference>
<dbReference type="InterPro" id="IPR016181">
    <property type="entry name" value="Acyl_CoA_acyltransferase"/>
</dbReference>
<dbReference type="Gene3D" id="3.40.630.30">
    <property type="match status" value="1"/>
</dbReference>
<dbReference type="PROSITE" id="PS51186">
    <property type="entry name" value="GNAT"/>
    <property type="match status" value="1"/>
</dbReference>
<sequence>MAELRVLNTGELQEAAQLADLVFRDHEQKSMGTAFPYIFAAEAPESVGVYEDGKLAAFMGIVPARITVGPARLQVYSIGSVCTHEAARGKGYASRLLNQAISGMNAAGASLMLVSGDRSLYLRAGCRTFGEMRQYVLAPPTDALHILQSKMNSDSAYRTRPAEAKDFSAMAGLYEQEPTHYDLSLYDLSRLIQAEPLASCYKLSHRTWIAERENGEAAAFAVIGVPYGEHVTAAPKVIEAAGEPSAILALCLEAMTDHGLKSLEFPVGLHRTALIQELDRSGFASEARANEGTVKILSAARLWQQLLPYLTANNPGAARISVTSSADETSVTLLLDGNPAAELTMDQFNALIFHQIPAADGFQLPEELQKRLKGAFPVPFPFTAGLYYI</sequence>
<dbReference type="CDD" id="cd04301">
    <property type="entry name" value="NAT_SF"/>
    <property type="match status" value="1"/>
</dbReference>
<protein>
    <recommendedName>
        <fullName evidence="1">N-acetyltransferase domain-containing protein</fullName>
    </recommendedName>
</protein>
<comment type="caution">
    <text evidence="2">The sequence shown here is derived from an EMBL/GenBank/DDBJ whole genome shotgun (WGS) entry which is preliminary data.</text>
</comment>
<name>A0ABQ1GGV7_9BACL</name>
<dbReference type="PANTHER" id="PTHR37817">
    <property type="entry name" value="N-ACETYLTRANSFERASE EIS"/>
    <property type="match status" value="1"/>
</dbReference>
<dbReference type="Pfam" id="PF13527">
    <property type="entry name" value="Acetyltransf_9"/>
    <property type="match status" value="1"/>
</dbReference>
<keyword evidence="3" id="KW-1185">Reference proteome</keyword>
<feature type="domain" description="N-acetyltransferase" evidence="1">
    <location>
        <begin position="2"/>
        <end position="153"/>
    </location>
</feature>
<dbReference type="InterPro" id="IPR000182">
    <property type="entry name" value="GNAT_dom"/>
</dbReference>
<organism evidence="2 3">
    <name type="scientific">Paenibacillus physcomitrellae</name>
    <dbReference type="NCBI Taxonomy" id="1619311"/>
    <lineage>
        <taxon>Bacteria</taxon>
        <taxon>Bacillati</taxon>
        <taxon>Bacillota</taxon>
        <taxon>Bacilli</taxon>
        <taxon>Bacillales</taxon>
        <taxon>Paenibacillaceae</taxon>
        <taxon>Paenibacillus</taxon>
    </lineage>
</organism>
<reference evidence="3" key="1">
    <citation type="journal article" date="2019" name="Int. J. Syst. Evol. Microbiol.">
        <title>The Global Catalogue of Microorganisms (GCM) 10K type strain sequencing project: providing services to taxonomists for standard genome sequencing and annotation.</title>
        <authorList>
            <consortium name="The Broad Institute Genomics Platform"/>
            <consortium name="The Broad Institute Genome Sequencing Center for Infectious Disease"/>
            <person name="Wu L."/>
            <person name="Ma J."/>
        </authorList>
    </citation>
    <scope>NUCLEOTIDE SEQUENCE [LARGE SCALE GENOMIC DNA]</scope>
    <source>
        <strain evidence="3">CGMCC 1.15044</strain>
    </source>
</reference>
<dbReference type="Proteomes" id="UP000609323">
    <property type="component" value="Unassembled WGS sequence"/>
</dbReference>
<gene>
    <name evidence="2" type="ORF">GCM10010917_30850</name>
</gene>
<proteinExistence type="predicted"/>